<name>A0A9D3Z4I2_DREPO</name>
<protein>
    <submittedName>
        <fullName evidence="1">Uncharacterized protein</fullName>
    </submittedName>
</protein>
<dbReference type="EMBL" id="JAIWYP010000014">
    <property type="protein sequence ID" value="KAH3710436.1"/>
    <property type="molecule type" value="Genomic_DNA"/>
</dbReference>
<evidence type="ECO:0000313" key="1">
    <source>
        <dbReference type="EMBL" id="KAH3710436.1"/>
    </source>
</evidence>
<organism evidence="1 2">
    <name type="scientific">Dreissena polymorpha</name>
    <name type="common">Zebra mussel</name>
    <name type="synonym">Mytilus polymorpha</name>
    <dbReference type="NCBI Taxonomy" id="45954"/>
    <lineage>
        <taxon>Eukaryota</taxon>
        <taxon>Metazoa</taxon>
        <taxon>Spiralia</taxon>
        <taxon>Lophotrochozoa</taxon>
        <taxon>Mollusca</taxon>
        <taxon>Bivalvia</taxon>
        <taxon>Autobranchia</taxon>
        <taxon>Heteroconchia</taxon>
        <taxon>Euheterodonta</taxon>
        <taxon>Imparidentia</taxon>
        <taxon>Neoheterodontei</taxon>
        <taxon>Myida</taxon>
        <taxon>Dreissenoidea</taxon>
        <taxon>Dreissenidae</taxon>
        <taxon>Dreissena</taxon>
    </lineage>
</organism>
<reference evidence="1" key="1">
    <citation type="journal article" date="2019" name="bioRxiv">
        <title>The Genome of the Zebra Mussel, Dreissena polymorpha: A Resource for Invasive Species Research.</title>
        <authorList>
            <person name="McCartney M.A."/>
            <person name="Auch B."/>
            <person name="Kono T."/>
            <person name="Mallez S."/>
            <person name="Zhang Y."/>
            <person name="Obille A."/>
            <person name="Becker A."/>
            <person name="Abrahante J.E."/>
            <person name="Garbe J."/>
            <person name="Badalamenti J.P."/>
            <person name="Herman A."/>
            <person name="Mangelson H."/>
            <person name="Liachko I."/>
            <person name="Sullivan S."/>
            <person name="Sone E.D."/>
            <person name="Koren S."/>
            <person name="Silverstein K.A.T."/>
            <person name="Beckman K.B."/>
            <person name="Gohl D.M."/>
        </authorList>
    </citation>
    <scope>NUCLEOTIDE SEQUENCE</scope>
    <source>
        <strain evidence="1">Duluth1</strain>
        <tissue evidence="1">Whole animal</tissue>
    </source>
</reference>
<comment type="caution">
    <text evidence="1">The sequence shown here is derived from an EMBL/GenBank/DDBJ whole genome shotgun (WGS) entry which is preliminary data.</text>
</comment>
<sequence length="76" mass="8739">MSSIVRLWQKFQNTGRVADVQRQPRRKVTTAYQDGQLIAKHIENRYKTASDTTRATIETHGKPVCPKTVVRRLCAQ</sequence>
<accession>A0A9D3Z4I2</accession>
<dbReference type="AlphaFoldDB" id="A0A9D3Z4I2"/>
<evidence type="ECO:0000313" key="2">
    <source>
        <dbReference type="Proteomes" id="UP000828390"/>
    </source>
</evidence>
<gene>
    <name evidence="1" type="ORF">DPMN_069918</name>
</gene>
<keyword evidence="2" id="KW-1185">Reference proteome</keyword>
<dbReference type="Proteomes" id="UP000828390">
    <property type="component" value="Unassembled WGS sequence"/>
</dbReference>
<reference evidence="1" key="2">
    <citation type="submission" date="2020-11" db="EMBL/GenBank/DDBJ databases">
        <authorList>
            <person name="McCartney M.A."/>
            <person name="Auch B."/>
            <person name="Kono T."/>
            <person name="Mallez S."/>
            <person name="Becker A."/>
            <person name="Gohl D.M."/>
            <person name="Silverstein K.A.T."/>
            <person name="Koren S."/>
            <person name="Bechman K.B."/>
            <person name="Herman A."/>
            <person name="Abrahante J.E."/>
            <person name="Garbe J."/>
        </authorList>
    </citation>
    <scope>NUCLEOTIDE SEQUENCE</scope>
    <source>
        <strain evidence="1">Duluth1</strain>
        <tissue evidence="1">Whole animal</tissue>
    </source>
</reference>
<proteinExistence type="predicted"/>